<dbReference type="Pfam" id="PF02518">
    <property type="entry name" value="HATPase_c"/>
    <property type="match status" value="1"/>
</dbReference>
<dbReference type="Pfam" id="PF00672">
    <property type="entry name" value="HAMP"/>
    <property type="match status" value="1"/>
</dbReference>
<comment type="caution">
    <text evidence="14">The sequence shown here is derived from an EMBL/GenBank/DDBJ whole genome shotgun (WGS) entry which is preliminary data.</text>
</comment>
<accession>A0ABR9EAN6</accession>
<dbReference type="Proteomes" id="UP000615755">
    <property type="component" value="Unassembled WGS sequence"/>
</dbReference>
<evidence type="ECO:0000256" key="6">
    <source>
        <dbReference type="ARBA" id="ARBA00022692"/>
    </source>
</evidence>
<keyword evidence="10 11" id="KW-0472">Membrane</keyword>
<evidence type="ECO:0000256" key="8">
    <source>
        <dbReference type="ARBA" id="ARBA00022989"/>
    </source>
</evidence>
<feature type="domain" description="Histidine kinase" evidence="12">
    <location>
        <begin position="255"/>
        <end position="455"/>
    </location>
</feature>
<evidence type="ECO:0000313" key="14">
    <source>
        <dbReference type="EMBL" id="MBE0368020.1"/>
    </source>
</evidence>
<keyword evidence="8 11" id="KW-1133">Transmembrane helix</keyword>
<sequence>MIFNKSSLSWRLLKHFLLIGGGVFSLIAIMLYLMSINFANLAVEKSMFGMAEDIQSSLVFDENNQLVYHPDQVAEVWGYDALYNNLGFRITDIHSGQVILRSYTNPKVATILDAMPDILPEGYSKSINENGSRTDMYRIVFQLKEHLLAVDLARKDLVGELANEAVKPVLSFVSALTMGAAFLVFVSVTLVSIRSLIRPVNNVTSQLLQIKPNQLDRRLSTEDVPTEILPLVSGLNDAMERVEQGFEEQKRFVANAAHELRTPLAILSTRVELTQIPPDVEPALMADIKYMSRVIEQLLDLSRAQNQAGFAHSLVDLKEIGKDVCMLLGPLSVTHKKELSLDADNMPCEIIGDKGALIILTKNLLENALKYADKNASVQLIIEQKRISVKDSGPGISDDDRVKLFERFWRKEQSALTGSGLGLSIVSEIAHAHNAEIEVICKNDLGGATFRVTFT</sequence>
<dbReference type="InterPro" id="IPR036097">
    <property type="entry name" value="HisK_dim/P_sf"/>
</dbReference>
<gene>
    <name evidence="14" type="primary">tctE</name>
    <name evidence="14" type="ORF">PAUR_a1524</name>
</gene>
<evidence type="ECO:0000256" key="11">
    <source>
        <dbReference type="SAM" id="Phobius"/>
    </source>
</evidence>
<dbReference type="PANTHER" id="PTHR45436:SF15">
    <property type="entry name" value="SENSOR HISTIDINE KINASE CUSS"/>
    <property type="match status" value="1"/>
</dbReference>
<dbReference type="EC" id="2.7.13.3" evidence="3"/>
<dbReference type="GO" id="GO:0016301">
    <property type="term" value="F:kinase activity"/>
    <property type="evidence" value="ECO:0007669"/>
    <property type="project" value="UniProtKB-KW"/>
</dbReference>
<protein>
    <recommendedName>
        <fullName evidence="3">histidine kinase</fullName>
        <ecNumber evidence="3">2.7.13.3</ecNumber>
    </recommendedName>
</protein>
<feature type="transmembrane region" description="Helical" evidence="11">
    <location>
        <begin position="12"/>
        <end position="34"/>
    </location>
</feature>
<evidence type="ECO:0000256" key="10">
    <source>
        <dbReference type="ARBA" id="ARBA00023136"/>
    </source>
</evidence>
<dbReference type="CDD" id="cd00082">
    <property type="entry name" value="HisKA"/>
    <property type="match status" value="1"/>
</dbReference>
<dbReference type="SMART" id="SM00388">
    <property type="entry name" value="HisKA"/>
    <property type="match status" value="1"/>
</dbReference>
<keyword evidence="5" id="KW-0808">Transferase</keyword>
<dbReference type="PRINTS" id="PR00344">
    <property type="entry name" value="BCTRLSENSOR"/>
</dbReference>
<dbReference type="InterPro" id="IPR003594">
    <property type="entry name" value="HATPase_dom"/>
</dbReference>
<dbReference type="InterPro" id="IPR003661">
    <property type="entry name" value="HisK_dim/P_dom"/>
</dbReference>
<evidence type="ECO:0000256" key="5">
    <source>
        <dbReference type="ARBA" id="ARBA00022679"/>
    </source>
</evidence>
<dbReference type="SUPFAM" id="SSF55874">
    <property type="entry name" value="ATPase domain of HSP90 chaperone/DNA topoisomerase II/histidine kinase"/>
    <property type="match status" value="1"/>
</dbReference>
<keyword evidence="6 11" id="KW-0812">Transmembrane</keyword>
<comment type="catalytic activity">
    <reaction evidence="1">
        <text>ATP + protein L-histidine = ADP + protein N-phospho-L-histidine.</text>
        <dbReference type="EC" id="2.7.13.3"/>
    </reaction>
</comment>
<dbReference type="InterPro" id="IPR050428">
    <property type="entry name" value="TCS_sensor_his_kinase"/>
</dbReference>
<feature type="domain" description="HAMP" evidence="13">
    <location>
        <begin position="194"/>
        <end position="247"/>
    </location>
</feature>
<keyword evidence="7 14" id="KW-0418">Kinase</keyword>
<evidence type="ECO:0000259" key="13">
    <source>
        <dbReference type="PROSITE" id="PS50885"/>
    </source>
</evidence>
<evidence type="ECO:0000256" key="4">
    <source>
        <dbReference type="ARBA" id="ARBA00022553"/>
    </source>
</evidence>
<dbReference type="Pfam" id="PF00512">
    <property type="entry name" value="HisKA"/>
    <property type="match status" value="1"/>
</dbReference>
<evidence type="ECO:0000256" key="9">
    <source>
        <dbReference type="ARBA" id="ARBA00023012"/>
    </source>
</evidence>
<evidence type="ECO:0000256" key="7">
    <source>
        <dbReference type="ARBA" id="ARBA00022777"/>
    </source>
</evidence>
<dbReference type="Gene3D" id="1.10.287.130">
    <property type="match status" value="1"/>
</dbReference>
<evidence type="ECO:0000256" key="1">
    <source>
        <dbReference type="ARBA" id="ARBA00000085"/>
    </source>
</evidence>
<proteinExistence type="predicted"/>
<dbReference type="InterPro" id="IPR003660">
    <property type="entry name" value="HAMP_dom"/>
</dbReference>
<dbReference type="RefSeq" id="WP_192507364.1">
    <property type="nucleotide sequence ID" value="NZ_AQGV01000012.1"/>
</dbReference>
<evidence type="ECO:0000256" key="3">
    <source>
        <dbReference type="ARBA" id="ARBA00012438"/>
    </source>
</evidence>
<dbReference type="InterPro" id="IPR005467">
    <property type="entry name" value="His_kinase_dom"/>
</dbReference>
<keyword evidence="9" id="KW-0902">Two-component regulatory system</keyword>
<reference evidence="14 15" key="1">
    <citation type="submission" date="2015-03" db="EMBL/GenBank/DDBJ databases">
        <title>Genome sequence of Pseudoalteromonas aurantia.</title>
        <authorList>
            <person name="Xie B.-B."/>
            <person name="Rong J.-C."/>
            <person name="Qin Q.-L."/>
            <person name="Zhang Y.-Z."/>
        </authorList>
    </citation>
    <scope>NUCLEOTIDE SEQUENCE [LARGE SCALE GENOMIC DNA]</scope>
    <source>
        <strain evidence="14 15">208</strain>
    </source>
</reference>
<dbReference type="SUPFAM" id="SSF47384">
    <property type="entry name" value="Homodimeric domain of signal transducing histidine kinase"/>
    <property type="match status" value="1"/>
</dbReference>
<name>A0ABR9EAN6_9GAMM</name>
<dbReference type="EMBL" id="AQGV01000012">
    <property type="protein sequence ID" value="MBE0368020.1"/>
    <property type="molecule type" value="Genomic_DNA"/>
</dbReference>
<dbReference type="PROSITE" id="PS50109">
    <property type="entry name" value="HIS_KIN"/>
    <property type="match status" value="1"/>
</dbReference>
<dbReference type="InterPro" id="IPR004358">
    <property type="entry name" value="Sig_transdc_His_kin-like_C"/>
</dbReference>
<dbReference type="CDD" id="cd00075">
    <property type="entry name" value="HATPase"/>
    <property type="match status" value="1"/>
</dbReference>
<keyword evidence="4" id="KW-0597">Phosphoprotein</keyword>
<dbReference type="PANTHER" id="PTHR45436">
    <property type="entry name" value="SENSOR HISTIDINE KINASE YKOH"/>
    <property type="match status" value="1"/>
</dbReference>
<evidence type="ECO:0000259" key="12">
    <source>
        <dbReference type="PROSITE" id="PS50109"/>
    </source>
</evidence>
<dbReference type="SMART" id="SM00387">
    <property type="entry name" value="HATPase_c"/>
    <property type="match status" value="1"/>
</dbReference>
<evidence type="ECO:0000256" key="2">
    <source>
        <dbReference type="ARBA" id="ARBA00004141"/>
    </source>
</evidence>
<feature type="transmembrane region" description="Helical" evidence="11">
    <location>
        <begin position="169"/>
        <end position="191"/>
    </location>
</feature>
<dbReference type="InterPro" id="IPR036890">
    <property type="entry name" value="HATPase_C_sf"/>
</dbReference>
<dbReference type="Gene3D" id="3.30.565.10">
    <property type="entry name" value="Histidine kinase-like ATPase, C-terminal domain"/>
    <property type="match status" value="1"/>
</dbReference>
<evidence type="ECO:0000313" key="15">
    <source>
        <dbReference type="Proteomes" id="UP000615755"/>
    </source>
</evidence>
<dbReference type="PROSITE" id="PS50885">
    <property type="entry name" value="HAMP"/>
    <property type="match status" value="1"/>
</dbReference>
<comment type="subcellular location">
    <subcellularLocation>
        <location evidence="2">Membrane</location>
        <topology evidence="2">Multi-pass membrane protein</topology>
    </subcellularLocation>
</comment>
<keyword evidence="15" id="KW-1185">Reference proteome</keyword>
<organism evidence="14 15">
    <name type="scientific">Pseudoalteromonas aurantia 208</name>
    <dbReference type="NCBI Taxonomy" id="1314867"/>
    <lineage>
        <taxon>Bacteria</taxon>
        <taxon>Pseudomonadati</taxon>
        <taxon>Pseudomonadota</taxon>
        <taxon>Gammaproteobacteria</taxon>
        <taxon>Alteromonadales</taxon>
        <taxon>Pseudoalteromonadaceae</taxon>
        <taxon>Pseudoalteromonas</taxon>
    </lineage>
</organism>